<evidence type="ECO:0000313" key="9">
    <source>
        <dbReference type="EMBL" id="CAA6808397.1"/>
    </source>
</evidence>
<dbReference type="Gene3D" id="3.30.70.250">
    <property type="entry name" value="Malonyl-CoA ACP transacylase, ACP-binding"/>
    <property type="match status" value="1"/>
</dbReference>
<evidence type="ECO:0000256" key="7">
    <source>
        <dbReference type="PIRSR" id="PIRSR000446-1"/>
    </source>
</evidence>
<dbReference type="InterPro" id="IPR001227">
    <property type="entry name" value="Ac_transferase_dom_sf"/>
</dbReference>
<evidence type="ECO:0000256" key="1">
    <source>
        <dbReference type="ARBA" id="ARBA00013258"/>
    </source>
</evidence>
<protein>
    <recommendedName>
        <fullName evidence="2 6">Malonyl CoA-acyl carrier protein transacylase</fullName>
        <ecNumber evidence="1 6">2.3.1.39</ecNumber>
    </recommendedName>
</protein>
<dbReference type="InterPro" id="IPR050858">
    <property type="entry name" value="Mal-CoA-ACP_Trans/PKS_FabD"/>
</dbReference>
<dbReference type="PIRSF" id="PIRSF000446">
    <property type="entry name" value="Mct"/>
    <property type="match status" value="1"/>
</dbReference>
<gene>
    <name evidence="9" type="ORF">HELGO_WM16310</name>
</gene>
<evidence type="ECO:0000256" key="4">
    <source>
        <dbReference type="ARBA" id="ARBA00023315"/>
    </source>
</evidence>
<dbReference type="SMART" id="SM00827">
    <property type="entry name" value="PKS_AT"/>
    <property type="match status" value="1"/>
</dbReference>
<sequence>MDNIVFLYPGQGSQKIGMAKDFYDSSTKAKEIIQNASDRVKVDFKKLMFEENDDLSKTQFTQPAIFLSSVIANTLFNEACSVTPDITLGHSLGEFSAIFGAGALDMYDGVELVQKRGLLMQEDCSTIEAGMMVLVGLSDEKVEEICIKSAKDVYPANYNSDGQIVVAGIKNDLISMQDTFKDAGAKRVILLDMSVASHCPLLANAATSLKTYLDKYIKNSFKCDVISNVTAEGYNTKDEAISLLVAQLTNPVKYKHSIQNIDSNVKTYIEFGGSVLKGLNRKTAKNPTISVTDMASLEDAVKTFS</sequence>
<name>A0A6S6SEK1_9BACT</name>
<dbReference type="InterPro" id="IPR016035">
    <property type="entry name" value="Acyl_Trfase/lysoPLipase"/>
</dbReference>
<evidence type="ECO:0000256" key="6">
    <source>
        <dbReference type="PIRNR" id="PIRNR000446"/>
    </source>
</evidence>
<dbReference type="InterPro" id="IPR024925">
    <property type="entry name" value="Malonyl_CoA-ACP_transAc"/>
</dbReference>
<dbReference type="SUPFAM" id="SSF52151">
    <property type="entry name" value="FabD/lysophospholipase-like"/>
    <property type="match status" value="1"/>
</dbReference>
<dbReference type="PANTHER" id="PTHR42681">
    <property type="entry name" value="MALONYL-COA-ACYL CARRIER PROTEIN TRANSACYLASE, MITOCHONDRIAL"/>
    <property type="match status" value="1"/>
</dbReference>
<feature type="active site" evidence="7">
    <location>
        <position position="198"/>
    </location>
</feature>
<keyword evidence="3 6" id="KW-0808">Transferase</keyword>
<dbReference type="InterPro" id="IPR014043">
    <property type="entry name" value="Acyl_transferase_dom"/>
</dbReference>
<dbReference type="InterPro" id="IPR016036">
    <property type="entry name" value="Malonyl_transacylase_ACP-bd"/>
</dbReference>
<dbReference type="AlphaFoldDB" id="A0A6S6SEK1"/>
<evidence type="ECO:0000256" key="2">
    <source>
        <dbReference type="ARBA" id="ARBA00018953"/>
    </source>
</evidence>
<dbReference type="Pfam" id="PF00698">
    <property type="entry name" value="Acyl_transf_1"/>
    <property type="match status" value="1"/>
</dbReference>
<comment type="catalytic activity">
    <reaction evidence="5 6">
        <text>holo-[ACP] + malonyl-CoA = malonyl-[ACP] + CoA</text>
        <dbReference type="Rhea" id="RHEA:41792"/>
        <dbReference type="Rhea" id="RHEA-COMP:9623"/>
        <dbReference type="Rhea" id="RHEA-COMP:9685"/>
        <dbReference type="ChEBI" id="CHEBI:57287"/>
        <dbReference type="ChEBI" id="CHEBI:57384"/>
        <dbReference type="ChEBI" id="CHEBI:64479"/>
        <dbReference type="ChEBI" id="CHEBI:78449"/>
        <dbReference type="EC" id="2.3.1.39"/>
    </reaction>
</comment>
<keyword evidence="4 6" id="KW-0012">Acyltransferase</keyword>
<evidence type="ECO:0000259" key="8">
    <source>
        <dbReference type="SMART" id="SM00827"/>
    </source>
</evidence>
<dbReference type="PANTHER" id="PTHR42681:SF1">
    <property type="entry name" value="MALONYL-COA-ACYL CARRIER PROTEIN TRANSACYLASE, MITOCHONDRIAL"/>
    <property type="match status" value="1"/>
</dbReference>
<evidence type="ECO:0000256" key="3">
    <source>
        <dbReference type="ARBA" id="ARBA00022679"/>
    </source>
</evidence>
<dbReference type="GO" id="GO:0004314">
    <property type="term" value="F:[acyl-carrier-protein] S-malonyltransferase activity"/>
    <property type="evidence" value="ECO:0007669"/>
    <property type="project" value="UniProtKB-EC"/>
</dbReference>
<reference evidence="9" key="1">
    <citation type="submission" date="2020-01" db="EMBL/GenBank/DDBJ databases">
        <authorList>
            <person name="Meier V. D."/>
            <person name="Meier V D."/>
        </authorList>
    </citation>
    <scope>NUCLEOTIDE SEQUENCE</scope>
    <source>
        <strain evidence="9">HLG_WM_MAG_12</strain>
    </source>
</reference>
<accession>A0A6S6SEK1</accession>
<dbReference type="EC" id="2.3.1.39" evidence="1 6"/>
<dbReference type="GO" id="GO:0005829">
    <property type="term" value="C:cytosol"/>
    <property type="evidence" value="ECO:0007669"/>
    <property type="project" value="TreeGrafter"/>
</dbReference>
<comment type="similarity">
    <text evidence="6">Belongs to the fabD family.</text>
</comment>
<dbReference type="InterPro" id="IPR004410">
    <property type="entry name" value="Malonyl_CoA-ACP_transAc_FabD"/>
</dbReference>
<evidence type="ECO:0000256" key="5">
    <source>
        <dbReference type="ARBA" id="ARBA00048462"/>
    </source>
</evidence>
<feature type="active site" evidence="7">
    <location>
        <position position="91"/>
    </location>
</feature>
<proteinExistence type="inferred from homology"/>
<dbReference type="EMBL" id="CACVAW010000032">
    <property type="protein sequence ID" value="CAA6808397.1"/>
    <property type="molecule type" value="Genomic_DNA"/>
</dbReference>
<dbReference type="NCBIfam" id="TIGR00128">
    <property type="entry name" value="fabD"/>
    <property type="match status" value="1"/>
</dbReference>
<dbReference type="Gene3D" id="3.40.366.10">
    <property type="entry name" value="Malonyl-Coenzyme A Acyl Carrier Protein, domain 2"/>
    <property type="match status" value="1"/>
</dbReference>
<organism evidence="9">
    <name type="scientific">uncultured Campylobacterales bacterium</name>
    <dbReference type="NCBI Taxonomy" id="352960"/>
    <lineage>
        <taxon>Bacteria</taxon>
        <taxon>Pseudomonadati</taxon>
        <taxon>Campylobacterota</taxon>
        <taxon>Epsilonproteobacteria</taxon>
        <taxon>Campylobacterales</taxon>
        <taxon>environmental samples</taxon>
    </lineage>
</organism>
<dbReference type="SUPFAM" id="SSF55048">
    <property type="entry name" value="Probable ACP-binding domain of malonyl-CoA ACP transacylase"/>
    <property type="match status" value="1"/>
</dbReference>
<feature type="domain" description="Malonyl-CoA:ACP transacylase (MAT)" evidence="8">
    <location>
        <begin position="7"/>
        <end position="301"/>
    </location>
</feature>
<dbReference type="GO" id="GO:0006633">
    <property type="term" value="P:fatty acid biosynthetic process"/>
    <property type="evidence" value="ECO:0007669"/>
    <property type="project" value="TreeGrafter"/>
</dbReference>